<gene>
    <name evidence="1" type="ORF">S03H2_68332</name>
</gene>
<organism evidence="1">
    <name type="scientific">marine sediment metagenome</name>
    <dbReference type="NCBI Taxonomy" id="412755"/>
    <lineage>
        <taxon>unclassified sequences</taxon>
        <taxon>metagenomes</taxon>
        <taxon>ecological metagenomes</taxon>
    </lineage>
</organism>
<comment type="caution">
    <text evidence="1">The sequence shown here is derived from an EMBL/GenBank/DDBJ whole genome shotgun (WGS) entry which is preliminary data.</text>
</comment>
<proteinExistence type="predicted"/>
<reference evidence="1" key="1">
    <citation type="journal article" date="2014" name="Front. Microbiol.">
        <title>High frequency of phylogenetically diverse reductive dehalogenase-homologous genes in deep subseafloor sedimentary metagenomes.</title>
        <authorList>
            <person name="Kawai M."/>
            <person name="Futagami T."/>
            <person name="Toyoda A."/>
            <person name="Takaki Y."/>
            <person name="Nishi S."/>
            <person name="Hori S."/>
            <person name="Arai W."/>
            <person name="Tsubouchi T."/>
            <person name="Morono Y."/>
            <person name="Uchiyama I."/>
            <person name="Ito T."/>
            <person name="Fujiyama A."/>
            <person name="Inagaki F."/>
            <person name="Takami H."/>
        </authorList>
    </citation>
    <scope>NUCLEOTIDE SEQUENCE</scope>
    <source>
        <strain evidence="1">Expedition CK06-06</strain>
    </source>
</reference>
<evidence type="ECO:0008006" key="2">
    <source>
        <dbReference type="Google" id="ProtNLM"/>
    </source>
</evidence>
<name>X1ILJ5_9ZZZZ</name>
<dbReference type="EMBL" id="BARU01044907">
    <property type="protein sequence ID" value="GAH82577.1"/>
    <property type="molecule type" value="Genomic_DNA"/>
</dbReference>
<sequence length="148" mass="17020">RNSEGKHIIPVPALEVKRNNPQIFFDTVRIFFKKRFQTVKKGKIFEKTVVRPEYSKRGKLSISETALTQMVLHCVQEFDASLKVEKVIVLRDSSDYGLEVILNVPFENQVAGHLYQLQEYIGKNIEQFTGLIIKEVNLTIGKVTKKNV</sequence>
<feature type="non-terminal residue" evidence="1">
    <location>
        <position position="1"/>
    </location>
</feature>
<dbReference type="AlphaFoldDB" id="X1ILJ5"/>
<protein>
    <recommendedName>
        <fullName evidence="2">Asp23/Gls24 family envelope stress response protein</fullName>
    </recommendedName>
</protein>
<accession>X1ILJ5</accession>
<evidence type="ECO:0000313" key="1">
    <source>
        <dbReference type="EMBL" id="GAH82577.1"/>
    </source>
</evidence>